<evidence type="ECO:0000256" key="5">
    <source>
        <dbReference type="ARBA" id="ARBA00023163"/>
    </source>
</evidence>
<dbReference type="PRINTS" id="PR00038">
    <property type="entry name" value="HTHLUXR"/>
</dbReference>
<dbReference type="SUPFAM" id="SSF52172">
    <property type="entry name" value="CheY-like"/>
    <property type="match status" value="1"/>
</dbReference>
<dbReference type="InterPro" id="IPR039420">
    <property type="entry name" value="WalR-like"/>
</dbReference>
<dbReference type="PROSITE" id="PS50043">
    <property type="entry name" value="HTH_LUXR_2"/>
    <property type="match status" value="1"/>
</dbReference>
<dbReference type="Proteomes" id="UP000192923">
    <property type="component" value="Unassembled WGS sequence"/>
</dbReference>
<dbReference type="STRING" id="1760988.SAMN02949497_1275"/>
<dbReference type="PANTHER" id="PTHR43214:SF3">
    <property type="entry name" value="RESPONSE REGULATOR UVRY"/>
    <property type="match status" value="1"/>
</dbReference>
<dbReference type="EMBL" id="FXAM01000001">
    <property type="protein sequence ID" value="SMF93978.1"/>
    <property type="molecule type" value="Genomic_DNA"/>
</dbReference>
<dbReference type="GO" id="GO:0000160">
    <property type="term" value="P:phosphorelay signal transduction system"/>
    <property type="evidence" value="ECO:0007669"/>
    <property type="project" value="UniProtKB-KW"/>
</dbReference>
<keyword evidence="10" id="KW-1185">Reference proteome</keyword>
<dbReference type="SUPFAM" id="SSF46894">
    <property type="entry name" value="C-terminal effector domain of the bipartite response regulators"/>
    <property type="match status" value="1"/>
</dbReference>
<dbReference type="SMART" id="SM00448">
    <property type="entry name" value="REC"/>
    <property type="match status" value="1"/>
</dbReference>
<name>A0A1Y6CTN1_9GAMM</name>
<dbReference type="Pfam" id="PF00072">
    <property type="entry name" value="Response_reg"/>
    <property type="match status" value="1"/>
</dbReference>
<dbReference type="OrthoDB" id="9796655at2"/>
<protein>
    <submittedName>
        <fullName evidence="9">Two component transcriptional regulator, LuxR family</fullName>
    </submittedName>
</protein>
<accession>A0A1Y6CTN1</accession>
<keyword evidence="1 6" id="KW-0597">Phosphoprotein</keyword>
<feature type="domain" description="HTH luxR-type" evidence="7">
    <location>
        <begin position="142"/>
        <end position="207"/>
    </location>
</feature>
<dbReference type="GO" id="GO:0006355">
    <property type="term" value="P:regulation of DNA-templated transcription"/>
    <property type="evidence" value="ECO:0007669"/>
    <property type="project" value="InterPro"/>
</dbReference>
<dbReference type="SMART" id="SM00421">
    <property type="entry name" value="HTH_LUXR"/>
    <property type="match status" value="1"/>
</dbReference>
<evidence type="ECO:0000313" key="9">
    <source>
        <dbReference type="EMBL" id="SMF93978.1"/>
    </source>
</evidence>
<gene>
    <name evidence="9" type="ORF">SAMN02949497_1275</name>
</gene>
<evidence type="ECO:0000256" key="2">
    <source>
        <dbReference type="ARBA" id="ARBA00023012"/>
    </source>
</evidence>
<organism evidence="9 10">
    <name type="scientific">Methylomagnum ishizawai</name>
    <dbReference type="NCBI Taxonomy" id="1760988"/>
    <lineage>
        <taxon>Bacteria</taxon>
        <taxon>Pseudomonadati</taxon>
        <taxon>Pseudomonadota</taxon>
        <taxon>Gammaproteobacteria</taxon>
        <taxon>Methylococcales</taxon>
        <taxon>Methylococcaceae</taxon>
        <taxon>Methylomagnum</taxon>
    </lineage>
</organism>
<evidence type="ECO:0000256" key="4">
    <source>
        <dbReference type="ARBA" id="ARBA00023125"/>
    </source>
</evidence>
<evidence type="ECO:0000256" key="6">
    <source>
        <dbReference type="PROSITE-ProRule" id="PRU00169"/>
    </source>
</evidence>
<dbReference type="CDD" id="cd06170">
    <property type="entry name" value="LuxR_C_like"/>
    <property type="match status" value="1"/>
</dbReference>
<dbReference type="Gene3D" id="3.40.50.2300">
    <property type="match status" value="1"/>
</dbReference>
<keyword evidence="3" id="KW-0805">Transcription regulation</keyword>
<dbReference type="GO" id="GO:0003677">
    <property type="term" value="F:DNA binding"/>
    <property type="evidence" value="ECO:0007669"/>
    <property type="project" value="UniProtKB-KW"/>
</dbReference>
<evidence type="ECO:0000259" key="7">
    <source>
        <dbReference type="PROSITE" id="PS50043"/>
    </source>
</evidence>
<sequence length="221" mass="24259">MINILLVDDHELVRTGIEHLLRAGKDMNVVGVGASGEEAIELTEQLGPDVILMDINMPGMGGIEACRKINHKHPQVKIVALSVYADGPYPHQLLSQGADGYLSKNCPPSELMAAVRTVHGGGKYLSQDVANKMALASLPGQTTTPFDQLSYRELQFVLMTLQGKSMQQMGDLLNISPKTVTTYRYRAFEKLGVKNGVELTKLAVQFDLARDELIASKQPRW</sequence>
<keyword evidence="2" id="KW-0902">Two-component regulatory system</keyword>
<keyword evidence="4" id="KW-0238">DNA-binding</keyword>
<dbReference type="PROSITE" id="PS50110">
    <property type="entry name" value="RESPONSE_REGULATORY"/>
    <property type="match status" value="1"/>
</dbReference>
<feature type="modified residue" description="4-aspartylphosphate" evidence="6">
    <location>
        <position position="54"/>
    </location>
</feature>
<keyword evidence="5" id="KW-0804">Transcription</keyword>
<proteinExistence type="predicted"/>
<dbReference type="Pfam" id="PF00196">
    <property type="entry name" value="GerE"/>
    <property type="match status" value="1"/>
</dbReference>
<dbReference type="InterPro" id="IPR058245">
    <property type="entry name" value="NreC/VraR/RcsB-like_REC"/>
</dbReference>
<dbReference type="CDD" id="cd17535">
    <property type="entry name" value="REC_NarL-like"/>
    <property type="match status" value="1"/>
</dbReference>
<dbReference type="InterPro" id="IPR016032">
    <property type="entry name" value="Sig_transdc_resp-reg_C-effctor"/>
</dbReference>
<evidence type="ECO:0000313" key="10">
    <source>
        <dbReference type="Proteomes" id="UP000192923"/>
    </source>
</evidence>
<evidence type="ECO:0000256" key="1">
    <source>
        <dbReference type="ARBA" id="ARBA00022553"/>
    </source>
</evidence>
<dbReference type="InterPro" id="IPR011006">
    <property type="entry name" value="CheY-like_superfamily"/>
</dbReference>
<reference evidence="9 10" key="1">
    <citation type="submission" date="2016-12" db="EMBL/GenBank/DDBJ databases">
        <authorList>
            <person name="Song W.-J."/>
            <person name="Kurnit D.M."/>
        </authorList>
    </citation>
    <scope>NUCLEOTIDE SEQUENCE [LARGE SCALE GENOMIC DNA]</scope>
    <source>
        <strain evidence="9 10">175</strain>
    </source>
</reference>
<dbReference type="PANTHER" id="PTHR43214">
    <property type="entry name" value="TWO-COMPONENT RESPONSE REGULATOR"/>
    <property type="match status" value="1"/>
</dbReference>
<feature type="domain" description="Response regulatory" evidence="8">
    <location>
        <begin position="3"/>
        <end position="119"/>
    </location>
</feature>
<dbReference type="RefSeq" id="WP_085210968.1">
    <property type="nucleotide sequence ID" value="NZ_FXAM01000001.1"/>
</dbReference>
<evidence type="ECO:0000259" key="8">
    <source>
        <dbReference type="PROSITE" id="PS50110"/>
    </source>
</evidence>
<dbReference type="InterPro" id="IPR000792">
    <property type="entry name" value="Tscrpt_reg_LuxR_C"/>
</dbReference>
<dbReference type="InterPro" id="IPR001789">
    <property type="entry name" value="Sig_transdc_resp-reg_receiver"/>
</dbReference>
<evidence type="ECO:0000256" key="3">
    <source>
        <dbReference type="ARBA" id="ARBA00023015"/>
    </source>
</evidence>
<dbReference type="AlphaFoldDB" id="A0A1Y6CTN1"/>